<dbReference type="Proteomes" id="UP000243499">
    <property type="component" value="Chromosome 4"/>
</dbReference>
<organism evidence="1">
    <name type="scientific">Panicum hallii</name>
    <dbReference type="NCBI Taxonomy" id="206008"/>
    <lineage>
        <taxon>Eukaryota</taxon>
        <taxon>Viridiplantae</taxon>
        <taxon>Streptophyta</taxon>
        <taxon>Embryophyta</taxon>
        <taxon>Tracheophyta</taxon>
        <taxon>Spermatophyta</taxon>
        <taxon>Magnoliopsida</taxon>
        <taxon>Liliopsida</taxon>
        <taxon>Poales</taxon>
        <taxon>Poaceae</taxon>
        <taxon>PACMAD clade</taxon>
        <taxon>Panicoideae</taxon>
        <taxon>Panicodae</taxon>
        <taxon>Paniceae</taxon>
        <taxon>Panicinae</taxon>
        <taxon>Panicum</taxon>
        <taxon>Panicum sect. Panicum</taxon>
    </lineage>
</organism>
<evidence type="ECO:0000313" key="1">
    <source>
        <dbReference type="EMBL" id="PAN23174.1"/>
    </source>
</evidence>
<gene>
    <name evidence="1" type="ORF">PAHAL_4G072900</name>
</gene>
<reference evidence="1" key="1">
    <citation type="submission" date="2018-04" db="EMBL/GenBank/DDBJ databases">
        <title>WGS assembly of Panicum hallii.</title>
        <authorList>
            <person name="Lovell J."/>
            <person name="Jenkins J."/>
            <person name="Lowry D."/>
            <person name="Mamidi S."/>
            <person name="Sreedasyam A."/>
            <person name="Weng X."/>
            <person name="Barry K."/>
            <person name="Bonette J."/>
            <person name="Campitelli B."/>
            <person name="Daum C."/>
            <person name="Gordon S."/>
            <person name="Gould B."/>
            <person name="Lipzen A."/>
            <person name="Macqueen A."/>
            <person name="Palacio-Mejia J."/>
            <person name="Plott C."/>
            <person name="Shakirov E."/>
            <person name="Shu S."/>
            <person name="Yoshinaga Y."/>
            <person name="Zane M."/>
            <person name="Rokhsar D."/>
            <person name="Grimwood J."/>
            <person name="Schmutz J."/>
            <person name="Juenger T."/>
        </authorList>
    </citation>
    <scope>NUCLEOTIDE SEQUENCE [LARGE SCALE GENOMIC DNA]</scope>
    <source>
        <strain evidence="1">FIL2</strain>
    </source>
</reference>
<name>A0A2S3HHY9_9POAL</name>
<proteinExistence type="predicted"/>
<dbReference type="AlphaFoldDB" id="A0A2S3HHY9"/>
<dbReference type="Gramene" id="PAN23174">
    <property type="protein sequence ID" value="PAN23174"/>
    <property type="gene ID" value="PAHAL_4G072900"/>
</dbReference>
<accession>A0A2S3HHY9</accession>
<protein>
    <submittedName>
        <fullName evidence="1">Uncharacterized protein</fullName>
    </submittedName>
</protein>
<sequence length="111" mass="12330">MLLKQRGKARRAGCDQHYPREFWWRASTDAYRAAHLRQLRHAALFPGQTVPGRTGTPWPPSPRPWSSAIDGQGYRSWKGWLLAAAVPSLCKLAGGHYGGYSSYHPTAALQG</sequence>
<dbReference type="EMBL" id="CM008049">
    <property type="protein sequence ID" value="PAN23174.1"/>
    <property type="molecule type" value="Genomic_DNA"/>
</dbReference>